<dbReference type="STRING" id="394096.DB31_1738"/>
<gene>
    <name evidence="2" type="ORF">DB31_1738</name>
</gene>
<sequence length="45" mass="4794">MCHLVTGLITWGWRHQGCSSGSPGSGRDWRHQAAGPSPGKPGWHG</sequence>
<proteinExistence type="predicted"/>
<feature type="region of interest" description="Disordered" evidence="1">
    <location>
        <begin position="14"/>
        <end position="45"/>
    </location>
</feature>
<dbReference type="Proteomes" id="UP000028725">
    <property type="component" value="Unassembled WGS sequence"/>
</dbReference>
<comment type="caution">
    <text evidence="2">The sequence shown here is derived from an EMBL/GenBank/DDBJ whole genome shotgun (WGS) entry which is preliminary data.</text>
</comment>
<evidence type="ECO:0000313" key="3">
    <source>
        <dbReference type="Proteomes" id="UP000028725"/>
    </source>
</evidence>
<name>A0A085WAK7_9BACT</name>
<accession>A0A085WAK7</accession>
<dbReference type="EMBL" id="JMCB01000013">
    <property type="protein sequence ID" value="KFE64720.1"/>
    <property type="molecule type" value="Genomic_DNA"/>
</dbReference>
<evidence type="ECO:0000256" key="1">
    <source>
        <dbReference type="SAM" id="MobiDB-lite"/>
    </source>
</evidence>
<dbReference type="AlphaFoldDB" id="A0A085WAK7"/>
<reference evidence="2 3" key="1">
    <citation type="submission" date="2014-04" db="EMBL/GenBank/DDBJ databases">
        <title>Genome assembly of Hyalangium minutum DSM 14724.</title>
        <authorList>
            <person name="Sharma G."/>
            <person name="Subramanian S."/>
        </authorList>
    </citation>
    <scope>NUCLEOTIDE SEQUENCE [LARGE SCALE GENOMIC DNA]</scope>
    <source>
        <strain evidence="2 3">DSM 14724</strain>
    </source>
</reference>
<protein>
    <submittedName>
        <fullName evidence="2">Uncharacterized protein</fullName>
    </submittedName>
</protein>
<keyword evidence="3" id="KW-1185">Reference proteome</keyword>
<organism evidence="2 3">
    <name type="scientific">Hyalangium minutum</name>
    <dbReference type="NCBI Taxonomy" id="394096"/>
    <lineage>
        <taxon>Bacteria</taxon>
        <taxon>Pseudomonadati</taxon>
        <taxon>Myxococcota</taxon>
        <taxon>Myxococcia</taxon>
        <taxon>Myxococcales</taxon>
        <taxon>Cystobacterineae</taxon>
        <taxon>Archangiaceae</taxon>
        <taxon>Hyalangium</taxon>
    </lineage>
</organism>
<evidence type="ECO:0000313" key="2">
    <source>
        <dbReference type="EMBL" id="KFE64720.1"/>
    </source>
</evidence>